<keyword evidence="3" id="KW-1185">Reference proteome</keyword>
<dbReference type="EMBL" id="CR522870">
    <property type="protein sequence ID" value="CAG35342.1"/>
    <property type="molecule type" value="Genomic_DNA"/>
</dbReference>
<accession>Q6AQN1</accession>
<reference evidence="3" key="1">
    <citation type="journal article" date="2004" name="Environ. Microbiol.">
        <title>The genome of Desulfotalea psychrophila, a sulfate-reducing bacterium from permanently cold Arctic sediments.</title>
        <authorList>
            <person name="Rabus R."/>
            <person name="Ruepp A."/>
            <person name="Frickey T."/>
            <person name="Rattei T."/>
            <person name="Fartmann B."/>
            <person name="Stark M."/>
            <person name="Bauer M."/>
            <person name="Zibat A."/>
            <person name="Lombardot T."/>
            <person name="Becker I."/>
            <person name="Amann J."/>
            <person name="Gellner K."/>
            <person name="Teeling H."/>
            <person name="Leuschner W.D."/>
            <person name="Gloeckner F.-O."/>
            <person name="Lupas A.N."/>
            <person name="Amann R."/>
            <person name="Klenk H.-P."/>
        </authorList>
    </citation>
    <scope>NUCLEOTIDE SEQUENCE [LARGE SCALE GENOMIC DNA]</scope>
    <source>
        <strain evidence="3">DSM 12343 / LSv54</strain>
    </source>
</reference>
<name>Q6AQN1_DESPS</name>
<dbReference type="STRING" id="177439.DP0613"/>
<dbReference type="eggNOG" id="COG1196">
    <property type="taxonomic scope" value="Bacteria"/>
</dbReference>
<dbReference type="Pfam" id="PF12532">
    <property type="entry name" value="DUF3732"/>
    <property type="match status" value="1"/>
</dbReference>
<dbReference type="HOGENOM" id="CLU_028585_0_0_7"/>
<dbReference type="KEGG" id="dps:DP0613"/>
<proteinExistence type="predicted"/>
<keyword evidence="1" id="KW-0175">Coiled coil</keyword>
<organism evidence="2 3">
    <name type="scientific">Desulfotalea psychrophila (strain LSv54 / DSM 12343)</name>
    <dbReference type="NCBI Taxonomy" id="177439"/>
    <lineage>
        <taxon>Bacteria</taxon>
        <taxon>Pseudomonadati</taxon>
        <taxon>Thermodesulfobacteriota</taxon>
        <taxon>Desulfobulbia</taxon>
        <taxon>Desulfobulbales</taxon>
        <taxon>Desulfocapsaceae</taxon>
        <taxon>Desulfotalea</taxon>
    </lineage>
</organism>
<evidence type="ECO:0008006" key="4">
    <source>
        <dbReference type="Google" id="ProtNLM"/>
    </source>
</evidence>
<evidence type="ECO:0000313" key="3">
    <source>
        <dbReference type="Proteomes" id="UP000000602"/>
    </source>
</evidence>
<feature type="coiled-coil region" evidence="1">
    <location>
        <begin position="404"/>
        <end position="438"/>
    </location>
</feature>
<dbReference type="InterPro" id="IPR027417">
    <property type="entry name" value="P-loop_NTPase"/>
</dbReference>
<evidence type="ECO:0000313" key="2">
    <source>
        <dbReference type="EMBL" id="CAG35342.1"/>
    </source>
</evidence>
<dbReference type="Proteomes" id="UP000000602">
    <property type="component" value="Chromosome"/>
</dbReference>
<dbReference type="AlphaFoldDB" id="Q6AQN1"/>
<protein>
    <recommendedName>
        <fullName evidence="4">Rad50/SbcC-type AAA domain-containing protein</fullName>
    </recommendedName>
</protein>
<dbReference type="Gene3D" id="3.40.50.300">
    <property type="entry name" value="P-loop containing nucleotide triphosphate hydrolases"/>
    <property type="match status" value="1"/>
</dbReference>
<dbReference type="InterPro" id="IPR022205">
    <property type="entry name" value="DUF3732"/>
</dbReference>
<sequence length="667" mass="76377">MPNDWEDGLAQSNPKGQFTIIRNKIMSRWNISNVIYYSKHNSKRILEFKPNNVTIITGASNTGKSAIINSIDYCLGSSKCNVASFILERTTHIATKWTNGSLDFFVAREIGKEGSVSNKMYIEYGSSVNIPETPLNFAGKGTKDEVRLIIESLFGISGVNDSILKINKNRITLRQIVPFLFLDKSVIDSDKIIFHGLDDTRKAKYIIDSLPYFLGALDKEELDAIRKLKGLEKGVENEDKNEKKHDSLQQDFIESAKSLLLEAVQGGIIENHSFPNNKNKLLEELNNILHWKPVNILIENQDVLDDLEQRKEILLIEVNKLKRKLKAAKFDENNKKEFHNILSSQTSKLNIGKYFGDDEHRCPVCSSKLASSSHIATQIKLSFDKLKKESLALKNHRPRLDKFILEIEDNTNRAKNELAIINNNISNLIQKSKEAEKQKDKNNNGDRIIGRISYFLENQNDSKSFNPEKKLQYLNEIEEINERYGNSQRKEKVQIAERVISTIATKNLIDLPKGVPCINSTINFFSKEPKIILSDNNSNIDYQFANIGSDENYLSIHLSFAFAMQEFFKSNSSPVPGVLILDQVSRPYYSNDNDSDELEIDNENDDKKALVKHFDFIFDQVKKQKDLQVIILEHAYLSNSKKYTDSTKYRWPKKSSEKLIPSHWPTE</sequence>
<evidence type="ECO:0000256" key="1">
    <source>
        <dbReference type="SAM" id="Coils"/>
    </source>
</evidence>
<gene>
    <name evidence="2" type="ordered locus">DP0613</name>
</gene>